<protein>
    <submittedName>
        <fullName evidence="6">ATP-binding cassette domain-containing protein</fullName>
    </submittedName>
</protein>
<dbReference type="InterPro" id="IPR027417">
    <property type="entry name" value="P-loop_NTPase"/>
</dbReference>
<sequence>MIEFHDVSRSRGGRTILDHVDFRAAPGRITGFVGPNGAGKTSSLRILLGLDRNHTGTATVCGQHYATLKRPLTVVGASLGGSGAHPARRAVAHLRWVAASNSIPQSRVAQVLDEVGLGRAARQRVRTYSLGMAQRLGIAAALLGEPEVLVLDEPINGLDPEGIRWLRQLLRRHAACGGTVLLSSHVMAELAEVADDVVVIAGGAIRATGTMAEVTAGHPTLEDAYFALTAGGAR</sequence>
<dbReference type="AlphaFoldDB" id="A0A3P1T0R7"/>
<dbReference type="PANTHER" id="PTHR43335">
    <property type="entry name" value="ABC TRANSPORTER, ATP-BINDING PROTEIN"/>
    <property type="match status" value="1"/>
</dbReference>
<evidence type="ECO:0000256" key="4">
    <source>
        <dbReference type="ARBA" id="ARBA00022840"/>
    </source>
</evidence>
<evidence type="ECO:0000259" key="5">
    <source>
        <dbReference type="PROSITE" id="PS50893"/>
    </source>
</evidence>
<comment type="similarity">
    <text evidence="1">Belongs to the ABC transporter superfamily.</text>
</comment>
<dbReference type="SMART" id="SM00382">
    <property type="entry name" value="AAA"/>
    <property type="match status" value="1"/>
</dbReference>
<accession>A0A3P1T0R7</accession>
<dbReference type="InterPro" id="IPR003593">
    <property type="entry name" value="AAA+_ATPase"/>
</dbReference>
<dbReference type="SUPFAM" id="SSF52540">
    <property type="entry name" value="P-loop containing nucleoside triphosphate hydrolases"/>
    <property type="match status" value="1"/>
</dbReference>
<evidence type="ECO:0000313" key="6">
    <source>
        <dbReference type="EMBL" id="RRD03122.1"/>
    </source>
</evidence>
<comment type="caution">
    <text evidence="6">The sequence shown here is derived from an EMBL/GenBank/DDBJ whole genome shotgun (WGS) entry which is preliminary data.</text>
</comment>
<proteinExistence type="inferred from homology"/>
<dbReference type="Proteomes" id="UP000280819">
    <property type="component" value="Unassembled WGS sequence"/>
</dbReference>
<evidence type="ECO:0000256" key="1">
    <source>
        <dbReference type="ARBA" id="ARBA00005417"/>
    </source>
</evidence>
<dbReference type="EMBL" id="RQZG01000028">
    <property type="protein sequence ID" value="RRD03122.1"/>
    <property type="molecule type" value="Genomic_DNA"/>
</dbReference>
<name>A0A3P1T0R7_9ACTN</name>
<dbReference type="InterPro" id="IPR003439">
    <property type="entry name" value="ABC_transporter-like_ATP-bd"/>
</dbReference>
<dbReference type="Gene3D" id="3.40.50.300">
    <property type="entry name" value="P-loop containing nucleotide triphosphate hydrolases"/>
    <property type="match status" value="1"/>
</dbReference>
<dbReference type="GO" id="GO:0005524">
    <property type="term" value="F:ATP binding"/>
    <property type="evidence" value="ECO:0007669"/>
    <property type="project" value="UniProtKB-KW"/>
</dbReference>
<evidence type="ECO:0000256" key="2">
    <source>
        <dbReference type="ARBA" id="ARBA00022448"/>
    </source>
</evidence>
<keyword evidence="4 6" id="KW-0067">ATP-binding</keyword>
<gene>
    <name evidence="6" type="ORF">EII34_15395</name>
</gene>
<evidence type="ECO:0000256" key="3">
    <source>
        <dbReference type="ARBA" id="ARBA00022741"/>
    </source>
</evidence>
<dbReference type="InterPro" id="IPR017871">
    <property type="entry name" value="ABC_transporter-like_CS"/>
</dbReference>
<feature type="domain" description="ABC transporter" evidence="5">
    <location>
        <begin position="2"/>
        <end position="227"/>
    </location>
</feature>
<dbReference type="PROSITE" id="PS50893">
    <property type="entry name" value="ABC_TRANSPORTER_2"/>
    <property type="match status" value="1"/>
</dbReference>
<reference evidence="6 7" key="1">
    <citation type="submission" date="2018-11" db="EMBL/GenBank/DDBJ databases">
        <title>Genomes From Bacteria Associated with the Canine Oral Cavity: a Test Case for Automated Genome-Based Taxonomic Assignment.</title>
        <authorList>
            <person name="Coil D.A."/>
            <person name="Jospin G."/>
            <person name="Darling A.E."/>
            <person name="Wallis C."/>
            <person name="Davis I.J."/>
            <person name="Harris S."/>
            <person name="Eisen J.A."/>
            <person name="Holcombe L.J."/>
            <person name="O'Flynn C."/>
        </authorList>
    </citation>
    <scope>NUCLEOTIDE SEQUENCE [LARGE SCALE GENOMIC DNA]</scope>
    <source>
        <strain evidence="6 7">OH887_COT-365</strain>
    </source>
</reference>
<keyword evidence="3" id="KW-0547">Nucleotide-binding</keyword>
<dbReference type="OrthoDB" id="9804819at2"/>
<dbReference type="GO" id="GO:0016887">
    <property type="term" value="F:ATP hydrolysis activity"/>
    <property type="evidence" value="ECO:0007669"/>
    <property type="project" value="InterPro"/>
</dbReference>
<keyword evidence="2" id="KW-0813">Transport</keyword>
<organism evidence="6 7">
    <name type="scientific">Arachnia propionica</name>
    <dbReference type="NCBI Taxonomy" id="1750"/>
    <lineage>
        <taxon>Bacteria</taxon>
        <taxon>Bacillati</taxon>
        <taxon>Actinomycetota</taxon>
        <taxon>Actinomycetes</taxon>
        <taxon>Propionibacteriales</taxon>
        <taxon>Propionibacteriaceae</taxon>
        <taxon>Arachnia</taxon>
    </lineage>
</organism>
<dbReference type="Pfam" id="PF00005">
    <property type="entry name" value="ABC_tran"/>
    <property type="match status" value="1"/>
</dbReference>
<evidence type="ECO:0000313" key="7">
    <source>
        <dbReference type="Proteomes" id="UP000280819"/>
    </source>
</evidence>
<dbReference type="PROSITE" id="PS00211">
    <property type="entry name" value="ABC_TRANSPORTER_1"/>
    <property type="match status" value="1"/>
</dbReference>
<dbReference type="PANTHER" id="PTHR43335:SF4">
    <property type="entry name" value="ABC TRANSPORTER, ATP-BINDING PROTEIN"/>
    <property type="match status" value="1"/>
</dbReference>
<dbReference type="RefSeq" id="WP_124846055.1">
    <property type="nucleotide sequence ID" value="NZ_RQZG01000028.1"/>
</dbReference>